<dbReference type="GO" id="GO:0006281">
    <property type="term" value="P:DNA repair"/>
    <property type="evidence" value="ECO:0007669"/>
    <property type="project" value="UniProtKB-KW"/>
</dbReference>
<evidence type="ECO:0000256" key="2">
    <source>
        <dbReference type="ARBA" id="ARBA00022763"/>
    </source>
</evidence>
<keyword evidence="2" id="KW-0227">DNA damage</keyword>
<dbReference type="PANTHER" id="PTHR12663">
    <property type="entry name" value="ANDROGEN INDUCED INHIBITOR OF PROLIFERATION AS3 / PDS5-RELATED"/>
    <property type="match status" value="1"/>
</dbReference>
<sequence>MPSSPEQVVSEVGKRLGGLAQPRLGKDALVKLLKQAESALSELSQSSSLQEALRPLTKSLVHTTLLNHKDKDVRLLVAVCFIEVMRVLAPDPPFSDEIFKEIFRLFISVFADLTETSSPYLPRRILILENVAALRCSVIMLDIGCQDLVFEMVKIFFSAVKQGLQQSGCQAMLLIMTQILNEKVTQPLVDVILRNLVKEDKGASHKLAVDVIQNCAEKLEPILRTFLSSCIFNKDVPVNETRKPHHKIILEIFQCAPQMLFAVIPHLTHELLFT</sequence>
<dbReference type="GO" id="GO:0000785">
    <property type="term" value="C:chromatin"/>
    <property type="evidence" value="ECO:0007669"/>
    <property type="project" value="TreeGrafter"/>
</dbReference>
<evidence type="ECO:0000256" key="1">
    <source>
        <dbReference type="ARBA" id="ARBA00004123"/>
    </source>
</evidence>
<dbReference type="GO" id="GO:0005634">
    <property type="term" value="C:nucleus"/>
    <property type="evidence" value="ECO:0007669"/>
    <property type="project" value="UniProtKB-SubCell"/>
</dbReference>
<dbReference type="PANTHER" id="PTHR12663:SF50">
    <property type="entry name" value="SISTER CHROMATID COHESION PROTEIN PDS5 HOMOLOG B"/>
    <property type="match status" value="1"/>
</dbReference>
<dbReference type="InterPro" id="IPR039776">
    <property type="entry name" value="Pds5"/>
</dbReference>
<keyword evidence="6" id="KW-1185">Reference proteome</keyword>
<keyword evidence="4" id="KW-0539">Nucleus</keyword>
<organism evidence="5 6">
    <name type="scientific">Zizania palustris</name>
    <name type="common">Northern wild rice</name>
    <dbReference type="NCBI Taxonomy" id="103762"/>
    <lineage>
        <taxon>Eukaryota</taxon>
        <taxon>Viridiplantae</taxon>
        <taxon>Streptophyta</taxon>
        <taxon>Embryophyta</taxon>
        <taxon>Tracheophyta</taxon>
        <taxon>Spermatophyta</taxon>
        <taxon>Magnoliopsida</taxon>
        <taxon>Liliopsida</taxon>
        <taxon>Poales</taxon>
        <taxon>Poaceae</taxon>
        <taxon>BOP clade</taxon>
        <taxon>Oryzoideae</taxon>
        <taxon>Oryzeae</taxon>
        <taxon>Zizaniinae</taxon>
        <taxon>Zizania</taxon>
    </lineage>
</organism>
<dbReference type="Pfam" id="PF20168">
    <property type="entry name" value="PDS5"/>
    <property type="match status" value="1"/>
</dbReference>
<proteinExistence type="predicted"/>
<comment type="caution">
    <text evidence="5">The sequence shown here is derived from an EMBL/GenBank/DDBJ whole genome shotgun (WGS) entry which is preliminary data.</text>
</comment>
<dbReference type="AlphaFoldDB" id="A0A8J5RZ33"/>
<comment type="subcellular location">
    <subcellularLocation>
        <location evidence="1">Nucleus</location>
    </subcellularLocation>
</comment>
<dbReference type="EMBL" id="JAAALK010000288">
    <property type="protein sequence ID" value="KAG8054608.1"/>
    <property type="molecule type" value="Genomic_DNA"/>
</dbReference>
<dbReference type="Proteomes" id="UP000729402">
    <property type="component" value="Unassembled WGS sequence"/>
</dbReference>
<evidence type="ECO:0000256" key="4">
    <source>
        <dbReference type="ARBA" id="ARBA00023242"/>
    </source>
</evidence>
<keyword evidence="3" id="KW-0234">DNA repair</keyword>
<dbReference type="OrthoDB" id="200660at2759"/>
<evidence type="ECO:0000313" key="5">
    <source>
        <dbReference type="EMBL" id="KAG8054608.1"/>
    </source>
</evidence>
<evidence type="ECO:0000313" key="6">
    <source>
        <dbReference type="Proteomes" id="UP000729402"/>
    </source>
</evidence>
<accession>A0A8J5RZ33</accession>
<gene>
    <name evidence="5" type="ORF">GUJ93_ZPchr0001g31830</name>
</gene>
<reference evidence="5" key="1">
    <citation type="journal article" date="2021" name="bioRxiv">
        <title>Whole Genome Assembly and Annotation of Northern Wild Rice, Zizania palustris L., Supports a Whole Genome Duplication in the Zizania Genus.</title>
        <authorList>
            <person name="Haas M."/>
            <person name="Kono T."/>
            <person name="Macchietto M."/>
            <person name="Millas R."/>
            <person name="McGilp L."/>
            <person name="Shao M."/>
            <person name="Duquette J."/>
            <person name="Hirsch C.N."/>
            <person name="Kimball J."/>
        </authorList>
    </citation>
    <scope>NUCLEOTIDE SEQUENCE</scope>
    <source>
        <tissue evidence="5">Fresh leaf tissue</tissue>
    </source>
</reference>
<name>A0A8J5RZ33_ZIZPA</name>
<dbReference type="GO" id="GO:0007064">
    <property type="term" value="P:mitotic sister chromatid cohesion"/>
    <property type="evidence" value="ECO:0007669"/>
    <property type="project" value="InterPro"/>
</dbReference>
<protein>
    <submittedName>
        <fullName evidence="5">Uncharacterized protein</fullName>
    </submittedName>
</protein>
<evidence type="ECO:0000256" key="3">
    <source>
        <dbReference type="ARBA" id="ARBA00023204"/>
    </source>
</evidence>
<reference evidence="5" key="2">
    <citation type="submission" date="2021-02" db="EMBL/GenBank/DDBJ databases">
        <authorList>
            <person name="Kimball J.A."/>
            <person name="Haas M.W."/>
            <person name="Macchietto M."/>
            <person name="Kono T."/>
            <person name="Duquette J."/>
            <person name="Shao M."/>
        </authorList>
    </citation>
    <scope>NUCLEOTIDE SEQUENCE</scope>
    <source>
        <tissue evidence="5">Fresh leaf tissue</tissue>
    </source>
</reference>